<name>A0A853IXA8_9BURK</name>
<reference evidence="3 4" key="1">
    <citation type="submission" date="2020-07" db="EMBL/GenBank/DDBJ databases">
        <authorList>
            <person name="Maaloum M."/>
        </authorList>
    </citation>
    <scope>NUCLEOTIDE SEQUENCE [LARGE SCALE GENOMIC DNA]</scope>
    <source>
        <strain evidence="3 4">GCS-AN-3</strain>
    </source>
</reference>
<feature type="region of interest" description="Disordered" evidence="1">
    <location>
        <begin position="68"/>
        <end position="101"/>
    </location>
</feature>
<proteinExistence type="predicted"/>
<keyword evidence="4" id="KW-1185">Reference proteome</keyword>
<evidence type="ECO:0000313" key="3">
    <source>
        <dbReference type="EMBL" id="NZA02150.1"/>
    </source>
</evidence>
<evidence type="ECO:0008006" key="5">
    <source>
        <dbReference type="Google" id="ProtNLM"/>
    </source>
</evidence>
<dbReference type="AlphaFoldDB" id="A0A853IXA8"/>
<organism evidence="3 4">
    <name type="scientific">Ottowia beijingensis</name>
    <dbReference type="NCBI Taxonomy" id="1207057"/>
    <lineage>
        <taxon>Bacteria</taxon>
        <taxon>Pseudomonadati</taxon>
        <taxon>Pseudomonadota</taxon>
        <taxon>Betaproteobacteria</taxon>
        <taxon>Burkholderiales</taxon>
        <taxon>Comamonadaceae</taxon>
        <taxon>Ottowia</taxon>
    </lineage>
</organism>
<keyword evidence="2" id="KW-0732">Signal</keyword>
<feature type="signal peptide" evidence="2">
    <location>
        <begin position="1"/>
        <end position="23"/>
    </location>
</feature>
<evidence type="ECO:0000313" key="4">
    <source>
        <dbReference type="Proteomes" id="UP000589716"/>
    </source>
</evidence>
<dbReference type="RefSeq" id="WP_180550508.1">
    <property type="nucleotide sequence ID" value="NZ_JACCKX010000001.1"/>
</dbReference>
<feature type="chain" id="PRO_5032604686" description="DUF4148 domain-containing protein" evidence="2">
    <location>
        <begin position="24"/>
        <end position="101"/>
    </location>
</feature>
<comment type="caution">
    <text evidence="3">The sequence shown here is derived from an EMBL/GenBank/DDBJ whole genome shotgun (WGS) entry which is preliminary data.</text>
</comment>
<accession>A0A853IXA8</accession>
<evidence type="ECO:0000256" key="1">
    <source>
        <dbReference type="SAM" id="MobiDB-lite"/>
    </source>
</evidence>
<sequence>MNKFTATFASITATLLLAGNAMAQMPAAGEGPFVEHQDYAAKRVQKTEVTRAPVSIKQVAVGEMNGIAKQTNDVNSPSRAEVRQETRDAIAAGHGPATGAL</sequence>
<feature type="compositionally biased region" description="Polar residues" evidence="1">
    <location>
        <begin position="68"/>
        <end position="78"/>
    </location>
</feature>
<evidence type="ECO:0000256" key="2">
    <source>
        <dbReference type="SAM" id="SignalP"/>
    </source>
</evidence>
<gene>
    <name evidence="3" type="ORF">H0I39_11050</name>
</gene>
<dbReference type="EMBL" id="JACCKX010000001">
    <property type="protein sequence ID" value="NZA02150.1"/>
    <property type="molecule type" value="Genomic_DNA"/>
</dbReference>
<dbReference type="Proteomes" id="UP000589716">
    <property type="component" value="Unassembled WGS sequence"/>
</dbReference>
<protein>
    <recommendedName>
        <fullName evidence="5">DUF4148 domain-containing protein</fullName>
    </recommendedName>
</protein>